<keyword evidence="7 14" id="KW-0812">Transmembrane</keyword>
<keyword evidence="4" id="KW-1003">Cell membrane</keyword>
<reference evidence="18" key="1">
    <citation type="submission" date="2023-07" db="EMBL/GenBank/DDBJ databases">
        <authorList>
            <person name="Colorado M.A."/>
            <person name="Villamil L.M."/>
            <person name="Melo J.F."/>
            <person name="Rodriguez J.A."/>
            <person name="Ruiz R.Y."/>
        </authorList>
    </citation>
    <scope>NUCLEOTIDE SEQUENCE [LARGE SCALE GENOMIC DNA]</scope>
    <source>
        <strain evidence="18">C33</strain>
    </source>
</reference>
<evidence type="ECO:0000256" key="11">
    <source>
        <dbReference type="ARBA" id="ARBA00022989"/>
    </source>
</evidence>
<dbReference type="InterPro" id="IPR003661">
    <property type="entry name" value="HisK_dim/P_dom"/>
</dbReference>
<dbReference type="CDD" id="cd00082">
    <property type="entry name" value="HisKA"/>
    <property type="match status" value="1"/>
</dbReference>
<comment type="catalytic activity">
    <reaction evidence="1">
        <text>ATP + protein L-histidine = ADP + protein N-phospho-L-histidine.</text>
        <dbReference type="EC" id="2.7.13.3"/>
    </reaction>
</comment>
<dbReference type="InterPro" id="IPR003594">
    <property type="entry name" value="HATPase_dom"/>
</dbReference>
<keyword evidence="9 17" id="KW-0418">Kinase</keyword>
<accession>A0ABU4WAN6</accession>
<keyword evidence="11 14" id="KW-1133">Transmembrane helix</keyword>
<evidence type="ECO:0000256" key="14">
    <source>
        <dbReference type="SAM" id="Phobius"/>
    </source>
</evidence>
<dbReference type="RefSeq" id="WP_320313487.1">
    <property type="nucleotide sequence ID" value="NZ_JAVIKH010000006.1"/>
</dbReference>
<keyword evidence="12" id="KW-0902">Two-component regulatory system</keyword>
<dbReference type="InterPro" id="IPR036890">
    <property type="entry name" value="HATPase_C_sf"/>
</dbReference>
<comment type="caution">
    <text evidence="17">The sequence shown here is derived from an EMBL/GenBank/DDBJ whole genome shotgun (WGS) entry which is preliminary data.</text>
</comment>
<organism evidence="17 18">
    <name type="scientific">Candidatus Cetobacterium colombiensis</name>
    <dbReference type="NCBI Taxonomy" id="3073100"/>
    <lineage>
        <taxon>Bacteria</taxon>
        <taxon>Fusobacteriati</taxon>
        <taxon>Fusobacteriota</taxon>
        <taxon>Fusobacteriia</taxon>
        <taxon>Fusobacteriales</taxon>
        <taxon>Fusobacteriaceae</taxon>
        <taxon>Cetobacterium</taxon>
    </lineage>
</organism>
<dbReference type="Pfam" id="PF00672">
    <property type="entry name" value="HAMP"/>
    <property type="match status" value="1"/>
</dbReference>
<evidence type="ECO:0000256" key="1">
    <source>
        <dbReference type="ARBA" id="ARBA00000085"/>
    </source>
</evidence>
<dbReference type="SMART" id="SM00387">
    <property type="entry name" value="HATPase_c"/>
    <property type="match status" value="1"/>
</dbReference>
<dbReference type="EC" id="2.7.13.3" evidence="3"/>
<evidence type="ECO:0000256" key="13">
    <source>
        <dbReference type="ARBA" id="ARBA00023136"/>
    </source>
</evidence>
<evidence type="ECO:0000256" key="4">
    <source>
        <dbReference type="ARBA" id="ARBA00022475"/>
    </source>
</evidence>
<dbReference type="PANTHER" id="PTHR45528">
    <property type="entry name" value="SENSOR HISTIDINE KINASE CPXA"/>
    <property type="match status" value="1"/>
</dbReference>
<dbReference type="SUPFAM" id="SSF47384">
    <property type="entry name" value="Homodimeric domain of signal transducing histidine kinase"/>
    <property type="match status" value="1"/>
</dbReference>
<proteinExistence type="predicted"/>
<dbReference type="InterPro" id="IPR005467">
    <property type="entry name" value="His_kinase_dom"/>
</dbReference>
<feature type="transmembrane region" description="Helical" evidence="14">
    <location>
        <begin position="150"/>
        <end position="168"/>
    </location>
</feature>
<dbReference type="SUPFAM" id="SSF158472">
    <property type="entry name" value="HAMP domain-like"/>
    <property type="match status" value="1"/>
</dbReference>
<evidence type="ECO:0000256" key="3">
    <source>
        <dbReference type="ARBA" id="ARBA00012438"/>
    </source>
</evidence>
<dbReference type="PROSITE" id="PS50109">
    <property type="entry name" value="HIS_KIN"/>
    <property type="match status" value="1"/>
</dbReference>
<dbReference type="GO" id="GO:0016301">
    <property type="term" value="F:kinase activity"/>
    <property type="evidence" value="ECO:0007669"/>
    <property type="project" value="UniProtKB-KW"/>
</dbReference>
<feature type="domain" description="HAMP" evidence="16">
    <location>
        <begin position="174"/>
        <end position="226"/>
    </location>
</feature>
<dbReference type="EMBL" id="JAVIKH010000006">
    <property type="protein sequence ID" value="MDX8336082.1"/>
    <property type="molecule type" value="Genomic_DNA"/>
</dbReference>
<dbReference type="Pfam" id="PF02518">
    <property type="entry name" value="HATPase_c"/>
    <property type="match status" value="1"/>
</dbReference>
<dbReference type="SMART" id="SM00388">
    <property type="entry name" value="HisKA"/>
    <property type="match status" value="1"/>
</dbReference>
<evidence type="ECO:0000256" key="6">
    <source>
        <dbReference type="ARBA" id="ARBA00022679"/>
    </source>
</evidence>
<dbReference type="Gene3D" id="1.10.287.130">
    <property type="match status" value="1"/>
</dbReference>
<evidence type="ECO:0000313" key="18">
    <source>
        <dbReference type="Proteomes" id="UP001279681"/>
    </source>
</evidence>
<comment type="subcellular location">
    <subcellularLocation>
        <location evidence="2">Cell membrane</location>
        <topology evidence="2">Multi-pass membrane protein</topology>
    </subcellularLocation>
</comment>
<sequence length="437" mass="51198">MKRDSLSKKIFIYSALIITIAMIISYSISVFFLEYHFISERKKEFPKIAREIEYFIKDNKNIELKNYIKNLKETKDITVLMMSEKEKKWINNRGGSGSGFLMEDLEDKKFIIKNQRLTEAKILLYNQKIENNWISIRSSLSILNYYKKEIGYFNLLAAIIAILIGLIFGKIFSKKFVKDIETLQANTKEISKLNFKSNLEIDRKDELGELSKNIKKMSEKLEVAINDLESFVSNTSHELKTPIAIISSKVQILMKNENIDSETLKIYKTILRESYYTKELISKLLILSKLDVSTSIKRENINLKGLLLKITERYDYLEFSKNLTLNLNLKDIIILTDKELLQIALENIIQNSLKYSQDDKEVKIELEDNVLRIENEMLLDNEVDLEKIFIPFNRGKNQRIEGNGLGLTLVKKILLILDLKYKVYIEENKFNFIIYLK</sequence>
<evidence type="ECO:0000256" key="9">
    <source>
        <dbReference type="ARBA" id="ARBA00022777"/>
    </source>
</evidence>
<gene>
    <name evidence="17" type="ORF">RFV38_06180</name>
</gene>
<protein>
    <recommendedName>
        <fullName evidence="3">histidine kinase</fullName>
        <ecNumber evidence="3">2.7.13.3</ecNumber>
    </recommendedName>
</protein>
<evidence type="ECO:0000259" key="15">
    <source>
        <dbReference type="PROSITE" id="PS50109"/>
    </source>
</evidence>
<dbReference type="Gene3D" id="3.30.565.10">
    <property type="entry name" value="Histidine kinase-like ATPase, C-terminal domain"/>
    <property type="match status" value="1"/>
</dbReference>
<dbReference type="InterPro" id="IPR050398">
    <property type="entry name" value="HssS/ArlS-like"/>
</dbReference>
<evidence type="ECO:0000256" key="7">
    <source>
        <dbReference type="ARBA" id="ARBA00022692"/>
    </source>
</evidence>
<evidence type="ECO:0000259" key="16">
    <source>
        <dbReference type="PROSITE" id="PS50885"/>
    </source>
</evidence>
<evidence type="ECO:0000256" key="12">
    <source>
        <dbReference type="ARBA" id="ARBA00023012"/>
    </source>
</evidence>
<dbReference type="SMART" id="SM00304">
    <property type="entry name" value="HAMP"/>
    <property type="match status" value="1"/>
</dbReference>
<name>A0ABU4WAN6_9FUSO</name>
<dbReference type="Pfam" id="PF00512">
    <property type="entry name" value="HisKA"/>
    <property type="match status" value="1"/>
</dbReference>
<dbReference type="SUPFAM" id="SSF55874">
    <property type="entry name" value="ATPase domain of HSP90 chaperone/DNA topoisomerase II/histidine kinase"/>
    <property type="match status" value="1"/>
</dbReference>
<keyword evidence="13 14" id="KW-0472">Membrane</keyword>
<keyword evidence="6" id="KW-0808">Transferase</keyword>
<dbReference type="CDD" id="cd06225">
    <property type="entry name" value="HAMP"/>
    <property type="match status" value="1"/>
</dbReference>
<dbReference type="Proteomes" id="UP001279681">
    <property type="component" value="Unassembled WGS sequence"/>
</dbReference>
<dbReference type="InterPro" id="IPR036097">
    <property type="entry name" value="HisK_dim/P_sf"/>
</dbReference>
<evidence type="ECO:0000256" key="5">
    <source>
        <dbReference type="ARBA" id="ARBA00022553"/>
    </source>
</evidence>
<feature type="transmembrane region" description="Helical" evidence="14">
    <location>
        <begin position="12"/>
        <end position="33"/>
    </location>
</feature>
<feature type="domain" description="Histidine kinase" evidence="15">
    <location>
        <begin position="234"/>
        <end position="437"/>
    </location>
</feature>
<keyword evidence="8" id="KW-0547">Nucleotide-binding</keyword>
<evidence type="ECO:0000313" key="17">
    <source>
        <dbReference type="EMBL" id="MDX8336082.1"/>
    </source>
</evidence>
<keyword evidence="18" id="KW-1185">Reference proteome</keyword>
<keyword evidence="10" id="KW-0067">ATP-binding</keyword>
<dbReference type="PROSITE" id="PS50885">
    <property type="entry name" value="HAMP"/>
    <property type="match status" value="1"/>
</dbReference>
<dbReference type="PANTHER" id="PTHR45528:SF1">
    <property type="entry name" value="SENSOR HISTIDINE KINASE CPXA"/>
    <property type="match status" value="1"/>
</dbReference>
<evidence type="ECO:0000256" key="10">
    <source>
        <dbReference type="ARBA" id="ARBA00022840"/>
    </source>
</evidence>
<evidence type="ECO:0000256" key="2">
    <source>
        <dbReference type="ARBA" id="ARBA00004651"/>
    </source>
</evidence>
<keyword evidence="5" id="KW-0597">Phosphoprotein</keyword>
<evidence type="ECO:0000256" key="8">
    <source>
        <dbReference type="ARBA" id="ARBA00022741"/>
    </source>
</evidence>
<dbReference type="Gene3D" id="6.10.340.10">
    <property type="match status" value="1"/>
</dbReference>
<dbReference type="InterPro" id="IPR003660">
    <property type="entry name" value="HAMP_dom"/>
</dbReference>